<comment type="caution">
    <text evidence="3">The sequence shown here is derived from an EMBL/GenBank/DDBJ whole genome shotgun (WGS) entry which is preliminary data.</text>
</comment>
<evidence type="ECO:0000259" key="2">
    <source>
        <dbReference type="Pfam" id="PF01261"/>
    </source>
</evidence>
<dbReference type="Proteomes" id="UP000249056">
    <property type="component" value="Unassembled WGS sequence"/>
</dbReference>
<dbReference type="PANTHER" id="PTHR12110">
    <property type="entry name" value="HYDROXYPYRUVATE ISOMERASE"/>
    <property type="match status" value="1"/>
</dbReference>
<evidence type="ECO:0000313" key="3">
    <source>
        <dbReference type="EMBL" id="RAL59071.1"/>
    </source>
</evidence>
<dbReference type="EMBL" id="QKRW01000060">
    <property type="protein sequence ID" value="RAL59071.1"/>
    <property type="molecule type" value="Genomic_DNA"/>
</dbReference>
<reference evidence="3 4" key="1">
    <citation type="submission" date="2018-06" db="EMBL/GenBank/DDBJ databases">
        <title>Genome Sequence of the Brown Rot Fungal Pathogen Monilinia fructigena.</title>
        <authorList>
            <person name="Landi L."/>
            <person name="De Miccolis Angelini R.M."/>
            <person name="Pollastro S."/>
            <person name="Abate D."/>
            <person name="Faretra F."/>
            <person name="Romanazzi G."/>
        </authorList>
    </citation>
    <scope>NUCLEOTIDE SEQUENCE [LARGE SCALE GENOMIC DNA]</scope>
    <source>
        <strain evidence="3 4">Mfrg269</strain>
    </source>
</reference>
<name>A0A395IFY4_9HELO</name>
<accession>A0A395IFY4</accession>
<dbReference type="Gene3D" id="3.20.20.150">
    <property type="entry name" value="Divalent-metal-dependent TIM barrel enzymes"/>
    <property type="match status" value="1"/>
</dbReference>
<feature type="compositionally biased region" description="Basic and acidic residues" evidence="1">
    <location>
        <begin position="168"/>
        <end position="180"/>
    </location>
</feature>
<feature type="region of interest" description="Disordered" evidence="1">
    <location>
        <begin position="159"/>
        <end position="180"/>
    </location>
</feature>
<proteinExistence type="predicted"/>
<protein>
    <recommendedName>
        <fullName evidence="2">Xylose isomerase-like TIM barrel domain-containing protein</fullName>
    </recommendedName>
</protein>
<sequence>MLPKLSAASQHHLFGLEVFYEDLEYLARSESNSKTPSPEALLHAASTIKKLCDERDKLWFSLMKVLGTDLIQIPANFLPKEEITDDAEIIVEDLREVADMGAKETPVVRFAYENLCWSTYFDTWESGWDIVEKVDRANFGIVLDTFNIAGRVYADPSSVDGKTANAEKALKESPEEIGKD</sequence>
<evidence type="ECO:0000313" key="4">
    <source>
        <dbReference type="Proteomes" id="UP000249056"/>
    </source>
</evidence>
<dbReference type="InterPro" id="IPR036237">
    <property type="entry name" value="Xyl_isomerase-like_sf"/>
</dbReference>
<dbReference type="SUPFAM" id="SSF51658">
    <property type="entry name" value="Xylose isomerase-like"/>
    <property type="match status" value="1"/>
</dbReference>
<organism evidence="3 4">
    <name type="scientific">Monilinia fructigena</name>
    <dbReference type="NCBI Taxonomy" id="38457"/>
    <lineage>
        <taxon>Eukaryota</taxon>
        <taxon>Fungi</taxon>
        <taxon>Dikarya</taxon>
        <taxon>Ascomycota</taxon>
        <taxon>Pezizomycotina</taxon>
        <taxon>Leotiomycetes</taxon>
        <taxon>Helotiales</taxon>
        <taxon>Sclerotiniaceae</taxon>
        <taxon>Monilinia</taxon>
    </lineage>
</organism>
<evidence type="ECO:0000256" key="1">
    <source>
        <dbReference type="SAM" id="MobiDB-lite"/>
    </source>
</evidence>
<dbReference type="InterPro" id="IPR050312">
    <property type="entry name" value="IolE/XylAMocC-like"/>
</dbReference>
<dbReference type="AlphaFoldDB" id="A0A395IFY4"/>
<gene>
    <name evidence="3" type="ORF">DID88_008989</name>
</gene>
<keyword evidence="4" id="KW-1185">Reference proteome</keyword>
<dbReference type="InterPro" id="IPR013022">
    <property type="entry name" value="Xyl_isomerase-like_TIM-brl"/>
</dbReference>
<feature type="domain" description="Xylose isomerase-like TIM barrel" evidence="2">
    <location>
        <begin position="59"/>
        <end position="149"/>
    </location>
</feature>
<dbReference type="Pfam" id="PF01261">
    <property type="entry name" value="AP_endonuc_2"/>
    <property type="match status" value="1"/>
</dbReference>
<dbReference type="PANTHER" id="PTHR12110:SF57">
    <property type="entry name" value="DIOXYGENASE, PUTATIVE-RELATED"/>
    <property type="match status" value="1"/>
</dbReference>
<dbReference type="OrthoDB" id="5360893at2759"/>